<dbReference type="InterPro" id="IPR038109">
    <property type="entry name" value="DNA_bind_recomb_sf"/>
</dbReference>
<protein>
    <submittedName>
        <fullName evidence="2">Recombinase family protein</fullName>
    </submittedName>
</protein>
<evidence type="ECO:0000313" key="3">
    <source>
        <dbReference type="Proteomes" id="UP000481852"/>
    </source>
</evidence>
<name>A0A6L5X0K5_9FIRM</name>
<dbReference type="InterPro" id="IPR036162">
    <property type="entry name" value="Resolvase-like_N_sf"/>
</dbReference>
<dbReference type="GO" id="GO:0000150">
    <property type="term" value="F:DNA strand exchange activity"/>
    <property type="evidence" value="ECO:0007669"/>
    <property type="project" value="InterPro"/>
</dbReference>
<dbReference type="InterPro" id="IPR050639">
    <property type="entry name" value="SSR_resolvase"/>
</dbReference>
<dbReference type="PROSITE" id="PS51736">
    <property type="entry name" value="RECOMBINASES_3"/>
    <property type="match status" value="1"/>
</dbReference>
<organism evidence="2 3">
    <name type="scientific">Porcincola intestinalis</name>
    <dbReference type="NCBI Taxonomy" id="2606632"/>
    <lineage>
        <taxon>Bacteria</taxon>
        <taxon>Bacillati</taxon>
        <taxon>Bacillota</taxon>
        <taxon>Clostridia</taxon>
        <taxon>Lachnospirales</taxon>
        <taxon>Lachnospiraceae</taxon>
        <taxon>Porcincola</taxon>
    </lineage>
</organism>
<gene>
    <name evidence="2" type="ORF">FYJ35_01875</name>
</gene>
<dbReference type="PANTHER" id="PTHR30461">
    <property type="entry name" value="DNA-INVERTASE FROM LAMBDOID PROPHAGE"/>
    <property type="match status" value="1"/>
</dbReference>
<dbReference type="AlphaFoldDB" id="A0A6L5X0K5"/>
<proteinExistence type="predicted"/>
<accession>A0A6L5X0K5</accession>
<comment type="caution">
    <text evidence="2">The sequence shown here is derived from an EMBL/GenBank/DDBJ whole genome shotgun (WGS) entry which is preliminary data.</text>
</comment>
<dbReference type="Proteomes" id="UP000481852">
    <property type="component" value="Unassembled WGS sequence"/>
</dbReference>
<feature type="domain" description="Resolvase/invertase-type recombinase catalytic" evidence="1">
    <location>
        <begin position="12"/>
        <end position="161"/>
    </location>
</feature>
<reference evidence="2 3" key="1">
    <citation type="submission" date="2019-08" db="EMBL/GenBank/DDBJ databases">
        <title>In-depth cultivation of the pig gut microbiome towards novel bacterial diversity and tailored functional studies.</title>
        <authorList>
            <person name="Wylensek D."/>
            <person name="Hitch T.C.A."/>
            <person name="Clavel T."/>
        </authorList>
    </citation>
    <scope>NUCLEOTIDE SEQUENCE [LARGE SCALE GENOMIC DNA]</scope>
    <source>
        <strain evidence="2 3">Oil+RF-744-WCA-WT-11</strain>
    </source>
</reference>
<dbReference type="PANTHER" id="PTHR30461:SF23">
    <property type="entry name" value="DNA RECOMBINASE-RELATED"/>
    <property type="match status" value="1"/>
</dbReference>
<dbReference type="EMBL" id="VULZ01000001">
    <property type="protein sequence ID" value="MSS13800.1"/>
    <property type="molecule type" value="Genomic_DNA"/>
</dbReference>
<dbReference type="SUPFAM" id="SSF53041">
    <property type="entry name" value="Resolvase-like"/>
    <property type="match status" value="1"/>
</dbReference>
<evidence type="ECO:0000259" key="1">
    <source>
        <dbReference type="PROSITE" id="PS51736"/>
    </source>
</evidence>
<dbReference type="InterPro" id="IPR006119">
    <property type="entry name" value="Resolv_N"/>
</dbReference>
<dbReference type="Gene3D" id="3.90.1750.20">
    <property type="entry name" value="Putative Large Serine Recombinase, Chain B, Domain 2"/>
    <property type="match status" value="1"/>
</dbReference>
<dbReference type="GO" id="GO:0003677">
    <property type="term" value="F:DNA binding"/>
    <property type="evidence" value="ECO:0007669"/>
    <property type="project" value="InterPro"/>
</dbReference>
<keyword evidence="3" id="KW-1185">Reference proteome</keyword>
<dbReference type="SMART" id="SM00857">
    <property type="entry name" value="Resolvase"/>
    <property type="match status" value="1"/>
</dbReference>
<dbReference type="Pfam" id="PF00239">
    <property type="entry name" value="Resolvase"/>
    <property type="match status" value="1"/>
</dbReference>
<evidence type="ECO:0000313" key="2">
    <source>
        <dbReference type="EMBL" id="MSS13800.1"/>
    </source>
</evidence>
<sequence length="209" mass="23682">MKRNEQPMKKKKCYLYTRVSTEAQAERYSLEAQSGRLYEYADYRELIIAGEYCDAGRSGKSIKGRPAFQQMMEDVVCQKDNIAYVMVFKLSRFGRNAADVLRSVQLLNDYGIDLISVDDAIDSSTQGGRFTLAILSAVAEIERENIIEQFMAGKTQKILDGKWPGGAIPYGYRSENKELVLVAGEAEIVRKIYKLYLRDGMGQILLLFT</sequence>
<dbReference type="CDD" id="cd00338">
    <property type="entry name" value="Ser_Recombinase"/>
    <property type="match status" value="1"/>
</dbReference>
<dbReference type="Gene3D" id="3.40.50.1390">
    <property type="entry name" value="Resolvase, N-terminal catalytic domain"/>
    <property type="match status" value="1"/>
</dbReference>